<dbReference type="EMBL" id="CP106883">
    <property type="protein sequence ID" value="UYG53990.1"/>
    <property type="molecule type" value="Genomic_DNA"/>
</dbReference>
<geneLocation type="plasmid" evidence="1 3">
    <name>unnamed2</name>
</geneLocation>
<proteinExistence type="predicted"/>
<name>A0ABY6GFX4_9BURK</name>
<keyword evidence="1" id="KW-0614">Plasmid</keyword>
<organism evidence="1 3">
    <name type="scientific">Comamonas endophytica</name>
    <dbReference type="NCBI Taxonomy" id="2949090"/>
    <lineage>
        <taxon>Bacteria</taxon>
        <taxon>Pseudomonadati</taxon>
        <taxon>Pseudomonadota</taxon>
        <taxon>Betaproteobacteria</taxon>
        <taxon>Burkholderiales</taxon>
        <taxon>Comamonadaceae</taxon>
        <taxon>Comamonas</taxon>
    </lineage>
</organism>
<gene>
    <name evidence="2" type="ORF">M9799_20090</name>
    <name evidence="1" type="ORF">M9799_20530</name>
</gene>
<accession>A0ABY6GFX4</accession>
<dbReference type="Proteomes" id="UP001162800">
    <property type="component" value="Plasmid unnamed2"/>
</dbReference>
<sequence>MKLEEVPWRDLEDCPRIGTLMRNVRRQDTVPDALKMRAMITKMGSSDQLALQQSQSLLHALDGDNTALRQVEQLGAWNWFVLGQTEPFSAFSKAYVELEPACAKANTVLAAGNFLMSPVRSRIRVQFQFSGVTEL</sequence>
<keyword evidence="3" id="KW-1185">Reference proteome</keyword>
<dbReference type="EMBL" id="CP106883">
    <property type="protein sequence ID" value="UYG54028.1"/>
    <property type="molecule type" value="Genomic_DNA"/>
</dbReference>
<evidence type="ECO:0000313" key="3">
    <source>
        <dbReference type="Proteomes" id="UP001162800"/>
    </source>
</evidence>
<evidence type="ECO:0000313" key="2">
    <source>
        <dbReference type="EMBL" id="UYG54028.1"/>
    </source>
</evidence>
<evidence type="ECO:0000313" key="1">
    <source>
        <dbReference type="EMBL" id="UYG53990.1"/>
    </source>
</evidence>
<protein>
    <submittedName>
        <fullName evidence="1">Uncharacterized protein</fullName>
    </submittedName>
</protein>
<dbReference type="RefSeq" id="WP_231045069.1">
    <property type="nucleotide sequence ID" value="NZ_CP106883.1"/>
</dbReference>
<reference evidence="1" key="1">
    <citation type="submission" date="2022-09" db="EMBL/GenBank/DDBJ databases">
        <title>The complete genome of Acidovorax sp. 5MLIR.</title>
        <authorList>
            <person name="Liu L."/>
            <person name="Yue J."/>
            <person name="Yang F."/>
            <person name="Yuan J."/>
            <person name="Li L."/>
        </authorList>
    </citation>
    <scope>NUCLEOTIDE SEQUENCE</scope>
    <source>
        <strain evidence="1">5MLIR</strain>
        <plasmid evidence="1">unnamed2</plasmid>
    </source>
</reference>